<accession>A0A6J1IB20</accession>
<keyword evidence="7" id="KW-1185">Reference proteome</keyword>
<gene>
    <name evidence="8" type="primary">LOC111470864</name>
</gene>
<dbReference type="KEGG" id="cmax:111470864"/>
<dbReference type="OrthoDB" id="187139at2759"/>
<dbReference type="PANTHER" id="PTHR31339">
    <property type="entry name" value="PECTIN LYASE-RELATED"/>
    <property type="match status" value="1"/>
</dbReference>
<comment type="subcellular location">
    <subcellularLocation>
        <location evidence="1">Secreted</location>
        <location evidence="1">Cell wall</location>
    </subcellularLocation>
</comment>
<dbReference type="InterPro" id="IPR000743">
    <property type="entry name" value="Glyco_hydro_28"/>
</dbReference>
<dbReference type="SUPFAM" id="SSF51126">
    <property type="entry name" value="Pectin lyase-like"/>
    <property type="match status" value="1"/>
</dbReference>
<evidence type="ECO:0000256" key="6">
    <source>
        <dbReference type="RuleBase" id="RU361169"/>
    </source>
</evidence>
<dbReference type="InterPro" id="IPR051801">
    <property type="entry name" value="GH28_Enzymes"/>
</dbReference>
<keyword evidence="3" id="KW-0964">Secreted</keyword>
<dbReference type="RefSeq" id="XP_022972284.1">
    <property type="nucleotide sequence ID" value="XM_023116516.1"/>
</dbReference>
<keyword evidence="3" id="KW-0134">Cell wall</keyword>
<evidence type="ECO:0000256" key="5">
    <source>
        <dbReference type="ARBA" id="ARBA00023295"/>
    </source>
</evidence>
<reference evidence="8" key="1">
    <citation type="submission" date="2025-08" db="UniProtKB">
        <authorList>
            <consortium name="RefSeq"/>
        </authorList>
    </citation>
    <scope>IDENTIFICATION</scope>
    <source>
        <tissue evidence="8">Young leaves</tissue>
    </source>
</reference>
<dbReference type="InterPro" id="IPR012334">
    <property type="entry name" value="Pectin_lyas_fold"/>
</dbReference>
<keyword evidence="5 6" id="KW-0326">Glycosidase</keyword>
<dbReference type="InterPro" id="IPR011050">
    <property type="entry name" value="Pectin_lyase_fold/virulence"/>
</dbReference>
<dbReference type="Gene3D" id="2.160.20.10">
    <property type="entry name" value="Single-stranded right-handed beta-helix, Pectin lyase-like"/>
    <property type="match status" value="1"/>
</dbReference>
<evidence type="ECO:0000256" key="2">
    <source>
        <dbReference type="ARBA" id="ARBA00008834"/>
    </source>
</evidence>
<organism evidence="7 8">
    <name type="scientific">Cucurbita maxima</name>
    <name type="common">Pumpkin</name>
    <name type="synonym">Winter squash</name>
    <dbReference type="NCBI Taxonomy" id="3661"/>
    <lineage>
        <taxon>Eukaryota</taxon>
        <taxon>Viridiplantae</taxon>
        <taxon>Streptophyta</taxon>
        <taxon>Embryophyta</taxon>
        <taxon>Tracheophyta</taxon>
        <taxon>Spermatophyta</taxon>
        <taxon>Magnoliopsida</taxon>
        <taxon>eudicotyledons</taxon>
        <taxon>Gunneridae</taxon>
        <taxon>Pentapetalae</taxon>
        <taxon>rosids</taxon>
        <taxon>fabids</taxon>
        <taxon>Cucurbitales</taxon>
        <taxon>Cucurbitaceae</taxon>
        <taxon>Cucurbiteae</taxon>
        <taxon>Cucurbita</taxon>
    </lineage>
</organism>
<evidence type="ECO:0000256" key="3">
    <source>
        <dbReference type="ARBA" id="ARBA00022512"/>
    </source>
</evidence>
<evidence type="ECO:0000313" key="8">
    <source>
        <dbReference type="RefSeq" id="XP_022972284.1"/>
    </source>
</evidence>
<evidence type="ECO:0000256" key="4">
    <source>
        <dbReference type="ARBA" id="ARBA00022801"/>
    </source>
</evidence>
<dbReference type="GeneID" id="111470864"/>
<dbReference type="GO" id="GO:0005975">
    <property type="term" value="P:carbohydrate metabolic process"/>
    <property type="evidence" value="ECO:0007669"/>
    <property type="project" value="InterPro"/>
</dbReference>
<dbReference type="GO" id="GO:0004650">
    <property type="term" value="F:polygalacturonase activity"/>
    <property type="evidence" value="ECO:0007669"/>
    <property type="project" value="InterPro"/>
</dbReference>
<protein>
    <submittedName>
        <fullName evidence="8">Probable polygalacturonase</fullName>
    </submittedName>
</protein>
<dbReference type="AlphaFoldDB" id="A0A6J1IB20"/>
<proteinExistence type="inferred from homology"/>
<dbReference type="Proteomes" id="UP000504608">
    <property type="component" value="Unplaced"/>
</dbReference>
<dbReference type="PANTHER" id="PTHR31339:SF15">
    <property type="entry name" value="PECTIN LYASE-LIKE SUPERFAMILY PROTEIN"/>
    <property type="match status" value="1"/>
</dbReference>
<keyword evidence="4 6" id="KW-0378">Hydrolase</keyword>
<evidence type="ECO:0000256" key="1">
    <source>
        <dbReference type="ARBA" id="ARBA00004191"/>
    </source>
</evidence>
<evidence type="ECO:0000313" key="7">
    <source>
        <dbReference type="Proteomes" id="UP000504608"/>
    </source>
</evidence>
<comment type="similarity">
    <text evidence="2 6">Belongs to the glycosyl hydrolase 28 family.</text>
</comment>
<dbReference type="Pfam" id="PF00295">
    <property type="entry name" value="Glyco_hydro_28"/>
    <property type="match status" value="1"/>
</dbReference>
<name>A0A6J1IB20_CUCMA</name>
<sequence length="164" mass="17387">MSGGISNVLVEHVHLYNSSTGIEFRTTKGRGGYIKGIVISDVEMENISTGFSASGHFGSHPDDEFDPNALPIVQDITLQNVRGTNINIAGNFTGLQESPFTSIYLSNITFSMNSSSSTSWICLDVSGYSESVIPPPCSDLDTRYSISSLAATSLLNSAGKAAVL</sequence>